<dbReference type="PANTHER" id="PTHR43611:SF3">
    <property type="entry name" value="FLAVIN MONONUCLEOTIDE HYDROLASE 1, CHLOROPLATIC"/>
    <property type="match status" value="1"/>
</dbReference>
<evidence type="ECO:0000313" key="2">
    <source>
        <dbReference type="Proteomes" id="UP000240481"/>
    </source>
</evidence>
<sequence>MIRNVVFDFGAVLFDWNPNKIVTEFTSSDYEQEQLLTNVLGHADWLSLDRGTMLMAEVIPKFSARVGFPESRMEDFFEHVQNQLTLIDVSANLVEHLLALNYPLYYLTNMSNAFFETLNDKHAFIREFKGGIVSANELLIKPEPEIFELLCQRYQLSPSECLFIDDNKQNVECARELGFEAIQFLPSEACIRQIMDKL</sequence>
<dbReference type="Proteomes" id="UP000240481">
    <property type="component" value="Unassembled WGS sequence"/>
</dbReference>
<dbReference type="SFLD" id="SFLDG01129">
    <property type="entry name" value="C1.5:_HAD__Beta-PGM__Phosphata"/>
    <property type="match status" value="1"/>
</dbReference>
<protein>
    <submittedName>
        <fullName evidence="1">HAD family phosphatase</fullName>
    </submittedName>
</protein>
<comment type="caution">
    <text evidence="1">The sequence shown here is derived from an EMBL/GenBank/DDBJ whole genome shotgun (WGS) entry which is preliminary data.</text>
</comment>
<dbReference type="CDD" id="cd02603">
    <property type="entry name" value="HAD_sEH-N_like"/>
    <property type="match status" value="1"/>
</dbReference>
<dbReference type="STRING" id="680026.AB733_05710"/>
<organism evidence="1 2">
    <name type="scientific">Photobacterium swingsii</name>
    <dbReference type="NCBI Taxonomy" id="680026"/>
    <lineage>
        <taxon>Bacteria</taxon>
        <taxon>Pseudomonadati</taxon>
        <taxon>Pseudomonadota</taxon>
        <taxon>Gammaproteobacteria</taxon>
        <taxon>Vibrionales</taxon>
        <taxon>Vibrionaceae</taxon>
        <taxon>Photobacterium</taxon>
    </lineage>
</organism>
<gene>
    <name evidence="1" type="ORF">C9I94_08665</name>
</gene>
<dbReference type="Pfam" id="PF00702">
    <property type="entry name" value="Hydrolase"/>
    <property type="match status" value="1"/>
</dbReference>
<dbReference type="Gene3D" id="1.10.150.240">
    <property type="entry name" value="Putative phosphatase, domain 2"/>
    <property type="match status" value="1"/>
</dbReference>
<proteinExistence type="predicted"/>
<dbReference type="PRINTS" id="PR00413">
    <property type="entry name" value="HADHALOGNASE"/>
</dbReference>
<dbReference type="OrthoDB" id="9797415at2"/>
<dbReference type="SUPFAM" id="SSF56784">
    <property type="entry name" value="HAD-like"/>
    <property type="match status" value="1"/>
</dbReference>
<dbReference type="AlphaFoldDB" id="A0A0J8VE51"/>
<evidence type="ECO:0000313" key="1">
    <source>
        <dbReference type="EMBL" id="PSW24874.1"/>
    </source>
</evidence>
<dbReference type="InterPro" id="IPR036412">
    <property type="entry name" value="HAD-like_sf"/>
</dbReference>
<name>A0A0J8VE51_9GAMM</name>
<dbReference type="PANTHER" id="PTHR43611">
    <property type="entry name" value="ALPHA-D-GLUCOSE 1-PHOSPHATE PHOSPHATASE"/>
    <property type="match status" value="1"/>
</dbReference>
<dbReference type="SFLD" id="SFLDS00003">
    <property type="entry name" value="Haloacid_Dehalogenase"/>
    <property type="match status" value="1"/>
</dbReference>
<dbReference type="Gene3D" id="3.40.50.1000">
    <property type="entry name" value="HAD superfamily/HAD-like"/>
    <property type="match status" value="1"/>
</dbReference>
<dbReference type="RefSeq" id="WP_048897884.1">
    <property type="nucleotide sequence ID" value="NZ_AP024853.1"/>
</dbReference>
<dbReference type="InterPro" id="IPR006439">
    <property type="entry name" value="HAD-SF_hydro_IA"/>
</dbReference>
<dbReference type="InterPro" id="IPR023198">
    <property type="entry name" value="PGP-like_dom2"/>
</dbReference>
<dbReference type="EMBL" id="PYLZ01000004">
    <property type="protein sequence ID" value="PSW24874.1"/>
    <property type="molecule type" value="Genomic_DNA"/>
</dbReference>
<dbReference type="NCBIfam" id="TIGR01509">
    <property type="entry name" value="HAD-SF-IA-v3"/>
    <property type="match status" value="1"/>
</dbReference>
<reference evidence="1 2" key="1">
    <citation type="submission" date="2018-01" db="EMBL/GenBank/DDBJ databases">
        <title>Whole genome sequencing of Histamine producing bacteria.</title>
        <authorList>
            <person name="Butler K."/>
        </authorList>
    </citation>
    <scope>NUCLEOTIDE SEQUENCE [LARGE SCALE GENOMIC DNA]</scope>
    <source>
        <strain evidence="1 2">DSM 24669</strain>
    </source>
</reference>
<accession>A0A0J8VE51</accession>
<dbReference type="InterPro" id="IPR023214">
    <property type="entry name" value="HAD_sf"/>
</dbReference>
<keyword evidence="2" id="KW-1185">Reference proteome</keyword>